<evidence type="ECO:0000313" key="3">
    <source>
        <dbReference type="Proteomes" id="UP000299102"/>
    </source>
</evidence>
<proteinExistence type="predicted"/>
<feature type="region of interest" description="Disordered" evidence="1">
    <location>
        <begin position="152"/>
        <end position="173"/>
    </location>
</feature>
<sequence>MTSTADRRHRGTVGLTALHRGSQANDIDSSPKLQNATELRGSAGRRRSRAASDALMICPFDNYATLAWVPRVRRAAPLTANGDLTSLKYFAVSFTGAHPQEIADSHIHQGARSVKKTNTSLSGPLSCNGQRATKTFLRQPQTITDRHVYQMSQTNHHQHYPHSYRQASNNGDL</sequence>
<dbReference type="Proteomes" id="UP000299102">
    <property type="component" value="Unassembled WGS sequence"/>
</dbReference>
<reference evidence="2 3" key="1">
    <citation type="journal article" date="2019" name="Commun. Biol.">
        <title>The bagworm genome reveals a unique fibroin gene that provides high tensile strength.</title>
        <authorList>
            <person name="Kono N."/>
            <person name="Nakamura H."/>
            <person name="Ohtoshi R."/>
            <person name="Tomita M."/>
            <person name="Numata K."/>
            <person name="Arakawa K."/>
        </authorList>
    </citation>
    <scope>NUCLEOTIDE SEQUENCE [LARGE SCALE GENOMIC DNA]</scope>
</reference>
<organism evidence="2 3">
    <name type="scientific">Eumeta variegata</name>
    <name type="common">Bagworm moth</name>
    <name type="synonym">Eumeta japonica</name>
    <dbReference type="NCBI Taxonomy" id="151549"/>
    <lineage>
        <taxon>Eukaryota</taxon>
        <taxon>Metazoa</taxon>
        <taxon>Ecdysozoa</taxon>
        <taxon>Arthropoda</taxon>
        <taxon>Hexapoda</taxon>
        <taxon>Insecta</taxon>
        <taxon>Pterygota</taxon>
        <taxon>Neoptera</taxon>
        <taxon>Endopterygota</taxon>
        <taxon>Lepidoptera</taxon>
        <taxon>Glossata</taxon>
        <taxon>Ditrysia</taxon>
        <taxon>Tineoidea</taxon>
        <taxon>Psychidae</taxon>
        <taxon>Oiketicinae</taxon>
        <taxon>Eumeta</taxon>
    </lineage>
</organism>
<evidence type="ECO:0000313" key="2">
    <source>
        <dbReference type="EMBL" id="GBP74291.1"/>
    </source>
</evidence>
<feature type="compositionally biased region" description="Polar residues" evidence="1">
    <location>
        <begin position="22"/>
        <end position="32"/>
    </location>
</feature>
<name>A0A4C1YD31_EUMVA</name>
<feature type="region of interest" description="Disordered" evidence="1">
    <location>
        <begin position="1"/>
        <end position="32"/>
    </location>
</feature>
<dbReference type="OrthoDB" id="16464at2759"/>
<comment type="caution">
    <text evidence="2">The sequence shown here is derived from an EMBL/GenBank/DDBJ whole genome shotgun (WGS) entry which is preliminary data.</text>
</comment>
<dbReference type="AlphaFoldDB" id="A0A4C1YD31"/>
<keyword evidence="3" id="KW-1185">Reference proteome</keyword>
<protein>
    <submittedName>
        <fullName evidence="2">Uncharacterized protein</fullName>
    </submittedName>
</protein>
<accession>A0A4C1YD31</accession>
<evidence type="ECO:0000256" key="1">
    <source>
        <dbReference type="SAM" id="MobiDB-lite"/>
    </source>
</evidence>
<gene>
    <name evidence="2" type="ORF">EVAR_42870_1</name>
</gene>
<dbReference type="EMBL" id="BGZK01001202">
    <property type="protein sequence ID" value="GBP74291.1"/>
    <property type="molecule type" value="Genomic_DNA"/>
</dbReference>